<evidence type="ECO:0000313" key="9">
    <source>
        <dbReference type="Proteomes" id="UP001428817"/>
    </source>
</evidence>
<dbReference type="SUPFAM" id="SSF47203">
    <property type="entry name" value="Acyl-CoA dehydrogenase C-terminal domain-like"/>
    <property type="match status" value="1"/>
</dbReference>
<accession>A0ABP9R8M5</accession>
<dbReference type="Gene3D" id="2.40.110.10">
    <property type="entry name" value="Butyryl-CoA Dehydrogenase, subunit A, domain 2"/>
    <property type="match status" value="1"/>
</dbReference>
<dbReference type="Pfam" id="PF02771">
    <property type="entry name" value="Acyl-CoA_dh_N"/>
    <property type="match status" value="1"/>
</dbReference>
<protein>
    <submittedName>
        <fullName evidence="8">Acyl-CoA dehydrogenase family protein</fullName>
    </submittedName>
</protein>
<dbReference type="Pfam" id="PF00441">
    <property type="entry name" value="Acyl-CoA_dh_1"/>
    <property type="match status" value="1"/>
</dbReference>
<keyword evidence="4" id="KW-0274">FAD</keyword>
<dbReference type="InterPro" id="IPR037069">
    <property type="entry name" value="AcylCoA_DH/ox_N_sf"/>
</dbReference>
<dbReference type="Proteomes" id="UP001428817">
    <property type="component" value="Unassembled WGS sequence"/>
</dbReference>
<reference evidence="9" key="1">
    <citation type="journal article" date="2019" name="Int. J. Syst. Evol. Microbiol.">
        <title>The Global Catalogue of Microorganisms (GCM) 10K type strain sequencing project: providing services to taxonomists for standard genome sequencing and annotation.</title>
        <authorList>
            <consortium name="The Broad Institute Genomics Platform"/>
            <consortium name="The Broad Institute Genome Sequencing Center for Infectious Disease"/>
            <person name="Wu L."/>
            <person name="Ma J."/>
        </authorList>
    </citation>
    <scope>NUCLEOTIDE SEQUENCE [LARGE SCALE GENOMIC DNA]</scope>
    <source>
        <strain evidence="9">JCM 18303</strain>
    </source>
</reference>
<dbReference type="CDD" id="cd00567">
    <property type="entry name" value="ACAD"/>
    <property type="match status" value="1"/>
</dbReference>
<sequence>MQLILTGEQQELRSAVRKFLIDQAPPAKVREAMASDAGYDRDLWRRLGNELGLLGLVVPEERGGAGAGHLERAVLAEELGRALVPTPFLGSSVLAVDTLLALDDDTARADYLAELASGEGIGAVAVAEDASGWGRTGGATTAAQRDGGWRLDGTKTLVVAGDAADLLLVYAQTPDGPGWFAVDGSAAGLTRTTLGGIDPTRRLARLTFAGTPARPLTAADPAAVLDVVSDLAAVALAAEQVGGMERAIELTVDYAKVRVQFGRPIGSYQAVKHGLADMYSAWEHAVSVARHAAWAADHDRSELPLAAALARTYIGPAYFEAATGMVQYHGGIGYTWEHDAHLYYKRAKASELLFGPPATHRAKLADLLKI</sequence>
<organism evidence="8 9">
    <name type="scientific">Pseudonocardia eucalypti</name>
    <dbReference type="NCBI Taxonomy" id="648755"/>
    <lineage>
        <taxon>Bacteria</taxon>
        <taxon>Bacillati</taxon>
        <taxon>Actinomycetota</taxon>
        <taxon>Actinomycetes</taxon>
        <taxon>Pseudonocardiales</taxon>
        <taxon>Pseudonocardiaceae</taxon>
        <taxon>Pseudonocardia</taxon>
    </lineage>
</organism>
<evidence type="ECO:0000259" key="6">
    <source>
        <dbReference type="Pfam" id="PF00441"/>
    </source>
</evidence>
<feature type="domain" description="Acyl-CoA dehydrogenase/oxidase C-terminal" evidence="6">
    <location>
        <begin position="234"/>
        <end position="365"/>
    </location>
</feature>
<evidence type="ECO:0000256" key="2">
    <source>
        <dbReference type="ARBA" id="ARBA00009347"/>
    </source>
</evidence>
<dbReference type="Gene3D" id="1.20.140.10">
    <property type="entry name" value="Butyryl-CoA Dehydrogenase, subunit A, domain 3"/>
    <property type="match status" value="1"/>
</dbReference>
<name>A0ABP9R8M5_9PSEU</name>
<proteinExistence type="inferred from homology"/>
<dbReference type="InterPro" id="IPR009075">
    <property type="entry name" value="AcylCo_DH/oxidase_C"/>
</dbReference>
<dbReference type="InterPro" id="IPR036250">
    <property type="entry name" value="AcylCo_DH-like_C"/>
</dbReference>
<gene>
    <name evidence="8" type="ORF">GCM10023321_73770</name>
</gene>
<keyword evidence="9" id="KW-1185">Reference proteome</keyword>
<evidence type="ECO:0000256" key="5">
    <source>
        <dbReference type="ARBA" id="ARBA00023002"/>
    </source>
</evidence>
<dbReference type="InterPro" id="IPR009100">
    <property type="entry name" value="AcylCoA_DH/oxidase_NM_dom_sf"/>
</dbReference>
<dbReference type="SUPFAM" id="SSF56645">
    <property type="entry name" value="Acyl-CoA dehydrogenase NM domain-like"/>
    <property type="match status" value="1"/>
</dbReference>
<dbReference type="RefSeq" id="WP_185065508.1">
    <property type="nucleotide sequence ID" value="NZ_BAABJP010000055.1"/>
</dbReference>
<keyword evidence="5" id="KW-0560">Oxidoreductase</keyword>
<dbReference type="InterPro" id="IPR046373">
    <property type="entry name" value="Acyl-CoA_Oxase/DH_mid-dom_sf"/>
</dbReference>
<feature type="domain" description="Acyl-CoA dehydrogenase/oxidase N-terminal" evidence="7">
    <location>
        <begin position="7"/>
        <end position="119"/>
    </location>
</feature>
<dbReference type="Gene3D" id="1.10.540.10">
    <property type="entry name" value="Acyl-CoA dehydrogenase/oxidase, N-terminal domain"/>
    <property type="match status" value="1"/>
</dbReference>
<comment type="similarity">
    <text evidence="2">Belongs to the acyl-CoA dehydrogenase family.</text>
</comment>
<evidence type="ECO:0000259" key="7">
    <source>
        <dbReference type="Pfam" id="PF02771"/>
    </source>
</evidence>
<evidence type="ECO:0000256" key="3">
    <source>
        <dbReference type="ARBA" id="ARBA00022630"/>
    </source>
</evidence>
<keyword evidence="3" id="KW-0285">Flavoprotein</keyword>
<evidence type="ECO:0000256" key="4">
    <source>
        <dbReference type="ARBA" id="ARBA00022827"/>
    </source>
</evidence>
<dbReference type="InterPro" id="IPR013786">
    <property type="entry name" value="AcylCoA_DH/ox_N"/>
</dbReference>
<dbReference type="PANTHER" id="PTHR43884:SF20">
    <property type="entry name" value="ACYL-COA DEHYDROGENASE FADE28"/>
    <property type="match status" value="1"/>
</dbReference>
<evidence type="ECO:0000256" key="1">
    <source>
        <dbReference type="ARBA" id="ARBA00001974"/>
    </source>
</evidence>
<comment type="caution">
    <text evidence="8">The sequence shown here is derived from an EMBL/GenBank/DDBJ whole genome shotgun (WGS) entry which is preliminary data.</text>
</comment>
<dbReference type="EMBL" id="BAABJP010000055">
    <property type="protein sequence ID" value="GAA5173023.1"/>
    <property type="molecule type" value="Genomic_DNA"/>
</dbReference>
<comment type="cofactor">
    <cofactor evidence="1">
        <name>FAD</name>
        <dbReference type="ChEBI" id="CHEBI:57692"/>
    </cofactor>
</comment>
<dbReference type="PANTHER" id="PTHR43884">
    <property type="entry name" value="ACYL-COA DEHYDROGENASE"/>
    <property type="match status" value="1"/>
</dbReference>
<evidence type="ECO:0000313" key="8">
    <source>
        <dbReference type="EMBL" id="GAA5173023.1"/>
    </source>
</evidence>